<keyword evidence="1" id="KW-0175">Coiled coil</keyword>
<reference evidence="5" key="2">
    <citation type="submission" date="2019-10" db="EMBL/GenBank/DDBJ databases">
        <title>A de novo genome assembly of a pear dwarfing rootstock.</title>
        <authorList>
            <person name="Wang F."/>
            <person name="Wang J."/>
            <person name="Li S."/>
            <person name="Zhang Y."/>
            <person name="Fang M."/>
            <person name="Ma L."/>
            <person name="Zhao Y."/>
            <person name="Jiang S."/>
        </authorList>
    </citation>
    <scope>NUCLEOTIDE SEQUENCE [LARGE SCALE GENOMIC DNA]</scope>
</reference>
<dbReference type="Pfam" id="PF24994">
    <property type="entry name" value="GIL1_IRKI_C"/>
    <property type="match status" value="1"/>
</dbReference>
<feature type="domain" description="DUF641" evidence="2">
    <location>
        <begin position="184"/>
        <end position="306"/>
    </location>
</feature>
<dbReference type="EMBL" id="SMOL01000559">
    <property type="protein sequence ID" value="KAB2605501.1"/>
    <property type="molecule type" value="Genomic_DNA"/>
</dbReference>
<dbReference type="InterPro" id="IPR056813">
    <property type="entry name" value="GIL1_IRKI_C"/>
</dbReference>
<reference evidence="4 5" key="1">
    <citation type="submission" date="2019-09" db="EMBL/GenBank/DDBJ databases">
        <authorList>
            <person name="Ou C."/>
        </authorList>
    </citation>
    <scope>NUCLEOTIDE SEQUENCE [LARGE SCALE GENOMIC DNA]</scope>
    <source>
        <strain evidence="4">S2</strain>
        <tissue evidence="4">Leaf</tissue>
    </source>
</reference>
<dbReference type="InterPro" id="IPR040225">
    <property type="entry name" value="GIL1-like"/>
</dbReference>
<keyword evidence="5" id="KW-1185">Reference proteome</keyword>
<dbReference type="AlphaFoldDB" id="A0A5N5FV97"/>
<feature type="coiled-coil region" evidence="1">
    <location>
        <begin position="287"/>
        <end position="314"/>
    </location>
</feature>
<proteinExistence type="predicted"/>
<sequence>MDLVRPSSVTPKKSRLARAIAKVLHLRAATGIAPVDGVQKVKSQEFRIPKVKSQEFRIPKVKSQEFGIPKVKSQEFRIPEVKSQDFGVQKFKSQEFGIQKVKSQEFGVQKVKSQEFGVQKVKSQEFGDHKVNYQENGVQKGKSQEIGIQKVKSQENVKNDRNGGKVMVGRSESFDKNNEELQERVALEALLAKLFASVSSVKAAYAQLQYAQSPYDGEGIQAADKEVVSELKNLSELKRCFLKKQFDPKPETTLVLAEIEEQKSVLKTYEIMGKKLESQVRLKDSEIVFLGEKLEEAKNQNKLLERSLNQSGQLHVFDNLQLSGLSPNHFITVLRHTVKSIRSYVRMMMDDMKSTGWDIHAAAKAIDRNVVYWKEDHKCFAFEHFVCKEMFDAFQHPNFSLPNESLPEKKKQQQQLFFVRFTELKSMKPKEYLAQNPRSAFAKFCRVKYLRLVHPKMETSFFGNLNQRNLINAGEFPSSNFFTSFAEMAKRVWLLHCLAFSFDPEAAIFQVSKGCRFSEVYMESLADEAFLSTTSEPQVGFTVVPGFKLGKTVIQCQVYLTRLQSTPGKQR</sequence>
<evidence type="ECO:0000313" key="4">
    <source>
        <dbReference type="EMBL" id="KAB2605501.1"/>
    </source>
</evidence>
<accession>A0A5N5FV97</accession>
<dbReference type="Pfam" id="PF04859">
    <property type="entry name" value="DUF641"/>
    <property type="match status" value="1"/>
</dbReference>
<dbReference type="Proteomes" id="UP000327157">
    <property type="component" value="Chromosome 11"/>
</dbReference>
<dbReference type="GO" id="GO:0009639">
    <property type="term" value="P:response to red or far red light"/>
    <property type="evidence" value="ECO:0007669"/>
    <property type="project" value="InterPro"/>
</dbReference>
<evidence type="ECO:0000259" key="3">
    <source>
        <dbReference type="Pfam" id="PF24994"/>
    </source>
</evidence>
<gene>
    <name evidence="4" type="ORF">D8674_005218</name>
</gene>
<feature type="domain" description="GIL1/IRKI C-terminal" evidence="3">
    <location>
        <begin position="508"/>
        <end position="559"/>
    </location>
</feature>
<evidence type="ECO:0000313" key="5">
    <source>
        <dbReference type="Proteomes" id="UP000327157"/>
    </source>
</evidence>
<name>A0A5N5FV97_9ROSA</name>
<protein>
    <submittedName>
        <fullName evidence="4">Uncharacterized protein</fullName>
    </submittedName>
</protein>
<evidence type="ECO:0000256" key="1">
    <source>
        <dbReference type="SAM" id="Coils"/>
    </source>
</evidence>
<organism evidence="4 5">
    <name type="scientific">Pyrus ussuriensis x Pyrus communis</name>
    <dbReference type="NCBI Taxonomy" id="2448454"/>
    <lineage>
        <taxon>Eukaryota</taxon>
        <taxon>Viridiplantae</taxon>
        <taxon>Streptophyta</taxon>
        <taxon>Embryophyta</taxon>
        <taxon>Tracheophyta</taxon>
        <taxon>Spermatophyta</taxon>
        <taxon>Magnoliopsida</taxon>
        <taxon>eudicotyledons</taxon>
        <taxon>Gunneridae</taxon>
        <taxon>Pentapetalae</taxon>
        <taxon>rosids</taxon>
        <taxon>fabids</taxon>
        <taxon>Rosales</taxon>
        <taxon>Rosaceae</taxon>
        <taxon>Amygdaloideae</taxon>
        <taxon>Maleae</taxon>
        <taxon>Pyrus</taxon>
    </lineage>
</organism>
<evidence type="ECO:0000259" key="2">
    <source>
        <dbReference type="Pfam" id="PF04859"/>
    </source>
</evidence>
<reference evidence="4 5" key="3">
    <citation type="submission" date="2019-11" db="EMBL/GenBank/DDBJ databases">
        <title>A de novo genome assembly of a pear dwarfing rootstock.</title>
        <authorList>
            <person name="Wang F."/>
            <person name="Wang J."/>
            <person name="Li S."/>
            <person name="Zhang Y."/>
            <person name="Fang M."/>
            <person name="Ma L."/>
            <person name="Zhao Y."/>
            <person name="Jiang S."/>
        </authorList>
    </citation>
    <scope>NUCLEOTIDE SEQUENCE [LARGE SCALE GENOMIC DNA]</scope>
    <source>
        <strain evidence="4">S2</strain>
        <tissue evidence="4">Leaf</tissue>
    </source>
</reference>
<dbReference type="GO" id="GO:0009959">
    <property type="term" value="P:negative gravitropism"/>
    <property type="evidence" value="ECO:0007669"/>
    <property type="project" value="InterPro"/>
</dbReference>
<comment type="caution">
    <text evidence="4">The sequence shown here is derived from an EMBL/GenBank/DDBJ whole genome shotgun (WGS) entry which is preliminary data.</text>
</comment>
<dbReference type="PANTHER" id="PTHR31161">
    <property type="entry name" value="PROTEIN GRAVITROPIC IN THE LIGHT 1"/>
    <property type="match status" value="1"/>
</dbReference>
<dbReference type="InterPro" id="IPR006943">
    <property type="entry name" value="DUF641_pln"/>
</dbReference>
<dbReference type="OrthoDB" id="1915848at2759"/>